<proteinExistence type="predicted"/>
<gene>
    <name evidence="2" type="ORF">BD410DRAFT_846401</name>
</gene>
<name>A0A4Y7PF39_9AGAM</name>
<dbReference type="EMBL" id="ML170403">
    <property type="protein sequence ID" value="TDL14034.1"/>
    <property type="molecule type" value="Genomic_DNA"/>
</dbReference>
<reference evidence="2 3" key="1">
    <citation type="submission" date="2018-06" db="EMBL/GenBank/DDBJ databases">
        <title>A transcriptomic atlas of mushroom development highlights an independent origin of complex multicellularity.</title>
        <authorList>
            <consortium name="DOE Joint Genome Institute"/>
            <person name="Krizsan K."/>
            <person name="Almasi E."/>
            <person name="Merenyi Z."/>
            <person name="Sahu N."/>
            <person name="Viragh M."/>
            <person name="Koszo T."/>
            <person name="Mondo S."/>
            <person name="Kiss B."/>
            <person name="Balint B."/>
            <person name="Kues U."/>
            <person name="Barry K."/>
            <person name="Hegedus J.C."/>
            <person name="Henrissat B."/>
            <person name="Johnson J."/>
            <person name="Lipzen A."/>
            <person name="Ohm R."/>
            <person name="Nagy I."/>
            <person name="Pangilinan J."/>
            <person name="Yan J."/>
            <person name="Xiong Y."/>
            <person name="Grigoriev I.V."/>
            <person name="Hibbett D.S."/>
            <person name="Nagy L.G."/>
        </authorList>
    </citation>
    <scope>NUCLEOTIDE SEQUENCE [LARGE SCALE GENOMIC DNA]</scope>
    <source>
        <strain evidence="2 3">SZMC22713</strain>
    </source>
</reference>
<evidence type="ECO:0000313" key="3">
    <source>
        <dbReference type="Proteomes" id="UP000294933"/>
    </source>
</evidence>
<keyword evidence="1" id="KW-1133">Transmembrane helix</keyword>
<keyword evidence="1" id="KW-0812">Transmembrane</keyword>
<evidence type="ECO:0000313" key="2">
    <source>
        <dbReference type="EMBL" id="TDL14034.1"/>
    </source>
</evidence>
<keyword evidence="3" id="KW-1185">Reference proteome</keyword>
<feature type="transmembrane region" description="Helical" evidence="1">
    <location>
        <begin position="42"/>
        <end position="61"/>
    </location>
</feature>
<dbReference type="AlphaFoldDB" id="A0A4Y7PF39"/>
<keyword evidence="1" id="KW-0472">Membrane</keyword>
<sequence length="66" mass="7341">MGAALSDSGFIELMEIPTHREAIQRNLFVRTPTTDLRAALNSHAFAALSFACWMALLFVALHHRDS</sequence>
<organism evidence="2 3">
    <name type="scientific">Rickenella mellea</name>
    <dbReference type="NCBI Taxonomy" id="50990"/>
    <lineage>
        <taxon>Eukaryota</taxon>
        <taxon>Fungi</taxon>
        <taxon>Dikarya</taxon>
        <taxon>Basidiomycota</taxon>
        <taxon>Agaricomycotina</taxon>
        <taxon>Agaricomycetes</taxon>
        <taxon>Hymenochaetales</taxon>
        <taxon>Rickenellaceae</taxon>
        <taxon>Rickenella</taxon>
    </lineage>
</organism>
<accession>A0A4Y7PF39</accession>
<protein>
    <submittedName>
        <fullName evidence="2">Uncharacterized protein</fullName>
    </submittedName>
</protein>
<dbReference type="VEuPathDB" id="FungiDB:BD410DRAFT_846401"/>
<dbReference type="Proteomes" id="UP000294933">
    <property type="component" value="Unassembled WGS sequence"/>
</dbReference>
<evidence type="ECO:0000256" key="1">
    <source>
        <dbReference type="SAM" id="Phobius"/>
    </source>
</evidence>